<reference evidence="1" key="1">
    <citation type="submission" date="2024-07" db="EMBL/GenBank/DDBJ databases">
        <authorList>
            <person name="Biller S.J."/>
        </authorList>
    </citation>
    <scope>NUCLEOTIDE SEQUENCE</scope>
    <source>
        <strain evidence="1">WC2420</strain>
    </source>
</reference>
<protein>
    <submittedName>
        <fullName evidence="1">Uncharacterized protein</fullName>
    </submittedName>
</protein>
<sequence>MSLPDNSGKANYENIHFDTLLEKSLDDIQRYSGNIWTDKGEHDPGVTLLQALTWSTADLAFRHTFPAKDLLQPKAQGSTIFPSNFGPRDVLTCAPITLDDYRRGILDLCNDSKNESKFYFSDVQITPVVKVAEQYQYSYDQTTGHFLFKTADDNNFHVVGDYEVNYQLNRGVDDEVAHAALVKYLAANRHLCESFREPKRLDATPQKIIISLELTDDWIDYQTTLNQVVLQVEDRVSPQTVRSNSRLNSQGINSNDLIEGPKLDYGWIEALPATREAMGNYELDISVLAKSLLQVPGVKSVQALGVDKDKNWKLTVETNHYPLAWGVDESSVQQAIKQCVTFTKKGQILPLENYVEAAAPLLFNRNKATKLPDAPIPAGKYRNPDAYYPASNFLPAAYGLKQSKLSSAAKNLALYLFPFESWNYLQQSKMMLLPEALTFERDSTTFGKTNWLTLLNFTSSIRAISFLEDKDKINIYGQSSKLFYSPESELGITSYLLNYFGNSRADRTLIKNYDSNEYRDVQYGFLRQNPEINYSRGNIDIHGISGLQRIIAARLGRGVELFAKKEGNVPSTQKMSTLPFYIVENRQLLPPMPNMLDTGAKTSLITLTEKFIDKKSGLSGLKLTVDNNTDFKVGMLADIELIPKTNGSKENKSVFYKNLLIRGIELLDSDKNSIKFYCADDPRLSENLERIIDTTLFKKKILSFASAWLQNNRTPISSESINNRTIKSVKTLPDWLQAGVTISFYQFETSTDPKNPDLRTIKPLTSTITTVDRVNNTFSFDSDVVFTEKVRYYYEIKPEKSNEPFSSTLSCIFPRSWLDTQGNDSSRLDKNNELAIWIEQVIKEEIPIHLNPQIHYLDSGQFNTFSDAYQRWQNNSFQLGGDAYAILEMLSLGQRPRDNFPGIGVMRVYDAATEKSSVDTAKNLATEAEKAYALQDTDIFFVAPVTSV</sequence>
<name>A0AB39VWQ7_9GAMM</name>
<accession>A0AB39VWQ7</accession>
<proteinExistence type="predicted"/>
<dbReference type="RefSeq" id="WP_369790562.1">
    <property type="nucleotide sequence ID" value="NZ_CP165628.1"/>
</dbReference>
<organism evidence="1">
    <name type="scientific">Rouxiella sp. WC2420</name>
    <dbReference type="NCBI Taxonomy" id="3234145"/>
    <lineage>
        <taxon>Bacteria</taxon>
        <taxon>Pseudomonadati</taxon>
        <taxon>Pseudomonadota</taxon>
        <taxon>Gammaproteobacteria</taxon>
        <taxon>Enterobacterales</taxon>
        <taxon>Yersiniaceae</taxon>
        <taxon>Rouxiella</taxon>
    </lineage>
</organism>
<dbReference type="EMBL" id="CP165628">
    <property type="protein sequence ID" value="XDU74384.1"/>
    <property type="molecule type" value="Genomic_DNA"/>
</dbReference>
<evidence type="ECO:0000313" key="1">
    <source>
        <dbReference type="EMBL" id="XDU74384.1"/>
    </source>
</evidence>
<gene>
    <name evidence="1" type="ORF">AB3G37_10045</name>
</gene>
<dbReference type="AlphaFoldDB" id="A0AB39VWQ7"/>